<sequence length="544" mass="60520">MKLTKRLFISNQEYTLADSKVSLKLSLGGKAIFRINTSTPPSRFDLVRFDIGYEQKTAPYFEGFIDRVEPAERGSYKIVVKENAGILANRLPVSLEHPSMRDVFNYISQVTGLEFKLPDATYVDKVIPNFVNQSDGYQCLDRIGKAFSVPDYIWFQDTDQVIYFGAYEDSHFHGKKMNIDHDFTQRQNANSVTFPPFPMLRPGRVAFDKRIVRVDLIGDEMTAFWVNETMPTKRREMADLFPEVANGYHLPILGRVEAVRDNANSGQISDPFRPRFAVDVQVLDANMNPDNNVPVYRSIPMPVNMSGHESGFLAYPLEGTVVEIAFAYGRSDRPLIRGVYGKDYALPMIEPGEQLQQQREEVSRRVDAAGNVTDKTDQIRTQKAHGVVDESYRYELHTNKHQLNVGEHSEEYIVGKKLVEALGAIELLAGDNMELGSLGNMHVATAGELITVVGQLRNVVVTLDDKLKVIGSRIGVVEENDSLTVGGSQSITIDESRAIKAKNITEDASTIKLNGGKGVCTGGTICPFTGKPHVDVSTTVFAGK</sequence>
<dbReference type="Proteomes" id="UP000315115">
    <property type="component" value="Chromosome 2"/>
</dbReference>
<gene>
    <name evidence="1" type="ORF">VroAM7_44900</name>
</gene>
<dbReference type="RefSeq" id="WP_143694028.1">
    <property type="nucleotide sequence ID" value="NZ_AP019799.1"/>
</dbReference>
<evidence type="ECO:0000313" key="2">
    <source>
        <dbReference type="Proteomes" id="UP000315115"/>
    </source>
</evidence>
<dbReference type="SUPFAM" id="SSF69349">
    <property type="entry name" value="Phage fibre proteins"/>
    <property type="match status" value="1"/>
</dbReference>
<dbReference type="AlphaFoldDB" id="A0A510IE63"/>
<name>A0A510IE63_9VIBR</name>
<evidence type="ECO:0008006" key="3">
    <source>
        <dbReference type="Google" id="ProtNLM"/>
    </source>
</evidence>
<dbReference type="EMBL" id="AP019799">
    <property type="protein sequence ID" value="BBL91837.1"/>
    <property type="molecule type" value="Genomic_DNA"/>
</dbReference>
<proteinExistence type="predicted"/>
<accession>A0A510IE63</accession>
<protein>
    <recommendedName>
        <fullName evidence="3">Gp5/Type VI secretion system Vgr protein OB-fold domain-containing protein</fullName>
    </recommendedName>
</protein>
<evidence type="ECO:0000313" key="1">
    <source>
        <dbReference type="EMBL" id="BBL91837.1"/>
    </source>
</evidence>
<dbReference type="SUPFAM" id="SSF69255">
    <property type="entry name" value="gp5 N-terminal domain-like"/>
    <property type="match status" value="1"/>
</dbReference>
<reference evidence="2" key="1">
    <citation type="submission" date="2019-07" db="EMBL/GenBank/DDBJ databases">
        <title>Complete Genome Sequences of Vibrion rotiferianus strain AM7.</title>
        <authorList>
            <person name="Miyazaki K."/>
            <person name="Wiseschart A."/>
            <person name="Pootanakit K."/>
            <person name="Ishimori K."/>
            <person name="Kitahara K."/>
        </authorList>
    </citation>
    <scope>NUCLEOTIDE SEQUENCE [LARGE SCALE GENOMIC DNA]</scope>
    <source>
        <strain evidence="2">AM7</strain>
    </source>
</reference>
<organism evidence="1 2">
    <name type="scientific">Vibrio rotiferianus</name>
    <dbReference type="NCBI Taxonomy" id="190895"/>
    <lineage>
        <taxon>Bacteria</taxon>
        <taxon>Pseudomonadati</taxon>
        <taxon>Pseudomonadota</taxon>
        <taxon>Gammaproteobacteria</taxon>
        <taxon>Vibrionales</taxon>
        <taxon>Vibrionaceae</taxon>
        <taxon>Vibrio</taxon>
    </lineage>
</organism>